<dbReference type="AlphaFoldDB" id="A0A9P4NY77"/>
<dbReference type="Gene3D" id="3.30.2140.20">
    <property type="match status" value="1"/>
</dbReference>
<dbReference type="OrthoDB" id="10260017at2759"/>
<dbReference type="PANTHER" id="PTHR11786:SF0">
    <property type="entry name" value="ARYLAMINE N-ACETYLTRANSFERASE 4-RELATED"/>
    <property type="match status" value="1"/>
</dbReference>
<evidence type="ECO:0000256" key="2">
    <source>
        <dbReference type="RuleBase" id="RU003452"/>
    </source>
</evidence>
<evidence type="ECO:0000313" key="4">
    <source>
        <dbReference type="Proteomes" id="UP000800235"/>
    </source>
</evidence>
<comment type="caution">
    <text evidence="3">The sequence shown here is derived from an EMBL/GenBank/DDBJ whole genome shotgun (WGS) entry which is preliminary data.</text>
</comment>
<dbReference type="InterPro" id="IPR001447">
    <property type="entry name" value="Arylamine_N-AcTrfase"/>
</dbReference>
<dbReference type="Proteomes" id="UP000800235">
    <property type="component" value="Unassembled WGS sequence"/>
</dbReference>
<reference evidence="3" key="1">
    <citation type="journal article" date="2020" name="Stud. Mycol.">
        <title>101 Dothideomycetes genomes: a test case for predicting lifestyles and emergence of pathogens.</title>
        <authorList>
            <person name="Haridas S."/>
            <person name="Albert R."/>
            <person name="Binder M."/>
            <person name="Bloem J."/>
            <person name="Labutti K."/>
            <person name="Salamov A."/>
            <person name="Andreopoulos B."/>
            <person name="Baker S."/>
            <person name="Barry K."/>
            <person name="Bills G."/>
            <person name="Bluhm B."/>
            <person name="Cannon C."/>
            <person name="Castanera R."/>
            <person name="Culley D."/>
            <person name="Daum C."/>
            <person name="Ezra D."/>
            <person name="Gonzalez J."/>
            <person name="Henrissat B."/>
            <person name="Kuo A."/>
            <person name="Liang C."/>
            <person name="Lipzen A."/>
            <person name="Lutzoni F."/>
            <person name="Magnuson J."/>
            <person name="Mondo S."/>
            <person name="Nolan M."/>
            <person name="Ohm R."/>
            <person name="Pangilinan J."/>
            <person name="Park H.-J."/>
            <person name="Ramirez L."/>
            <person name="Alfaro M."/>
            <person name="Sun H."/>
            <person name="Tritt A."/>
            <person name="Yoshinaga Y."/>
            <person name="Zwiers L.-H."/>
            <person name="Turgeon B."/>
            <person name="Goodwin S."/>
            <person name="Spatafora J."/>
            <person name="Crous P."/>
            <person name="Grigoriev I."/>
        </authorList>
    </citation>
    <scope>NUCLEOTIDE SEQUENCE</scope>
    <source>
        <strain evidence="3">CBS 130266</strain>
    </source>
</reference>
<evidence type="ECO:0000313" key="3">
    <source>
        <dbReference type="EMBL" id="KAF2434619.1"/>
    </source>
</evidence>
<comment type="similarity">
    <text evidence="1 2">Belongs to the arylamine N-acetyltransferase family.</text>
</comment>
<dbReference type="InterPro" id="IPR038765">
    <property type="entry name" value="Papain-like_cys_pep_sf"/>
</dbReference>
<name>A0A9P4NY77_9PEZI</name>
<evidence type="ECO:0000256" key="1">
    <source>
        <dbReference type="ARBA" id="ARBA00006547"/>
    </source>
</evidence>
<dbReference type="InterPro" id="IPR053710">
    <property type="entry name" value="Arylamine_NAT_domain_sf"/>
</dbReference>
<gene>
    <name evidence="3" type="ORF">EJ08DRAFT_646562</name>
</gene>
<proteinExistence type="inferred from homology"/>
<dbReference type="Pfam" id="PF00797">
    <property type="entry name" value="Acetyltransf_2"/>
    <property type="match status" value="1"/>
</dbReference>
<organism evidence="3 4">
    <name type="scientific">Tothia fuscella</name>
    <dbReference type="NCBI Taxonomy" id="1048955"/>
    <lineage>
        <taxon>Eukaryota</taxon>
        <taxon>Fungi</taxon>
        <taxon>Dikarya</taxon>
        <taxon>Ascomycota</taxon>
        <taxon>Pezizomycotina</taxon>
        <taxon>Dothideomycetes</taxon>
        <taxon>Pleosporomycetidae</taxon>
        <taxon>Venturiales</taxon>
        <taxon>Cylindrosympodiaceae</taxon>
        <taxon>Tothia</taxon>
    </lineage>
</organism>
<protein>
    <submittedName>
        <fullName evidence="3">Arylamine N-acetyltransferase 1</fullName>
    </submittedName>
</protein>
<keyword evidence="2" id="KW-0808">Transferase</keyword>
<keyword evidence="2" id="KW-0012">Acyltransferase</keyword>
<sequence>MSNLPKYTKEQIIQYYERIGLPEALRIYDVADISPKAALSYLKELQKHHLISIPFENLALHYSPYKRIVLHPSELHRKIICTTGRGGYCMELNTLFNTLLRSINFTLYATGCRVHDGRDFNGWDHMINIVTIADSRYIVDVGFGSNYVAIQPIRLIHDTTTGGIPNVKPAACRLVFKAVEGGTNKYQKLWCYQHRVDEGEEFRDMFCFSDVEFRARDFEVMNYWTSTSPKVIFTQKVICNKMILGHKEGDANAEGEIVGTLTLTDDLKKRVGAKTEKLKEFESEGERLKALEEHFAISFSEVEKDAIKGTAQEIR</sequence>
<dbReference type="PANTHER" id="PTHR11786">
    <property type="entry name" value="N-HYDROXYARYLAMINE O-ACETYLTRANSFERASE"/>
    <property type="match status" value="1"/>
</dbReference>
<keyword evidence="4" id="KW-1185">Reference proteome</keyword>
<dbReference type="EMBL" id="MU007016">
    <property type="protein sequence ID" value="KAF2434619.1"/>
    <property type="molecule type" value="Genomic_DNA"/>
</dbReference>
<dbReference type="GO" id="GO:0016407">
    <property type="term" value="F:acetyltransferase activity"/>
    <property type="evidence" value="ECO:0007669"/>
    <property type="project" value="InterPro"/>
</dbReference>
<dbReference type="PRINTS" id="PR01543">
    <property type="entry name" value="ANATRNSFRASE"/>
</dbReference>
<dbReference type="SUPFAM" id="SSF54001">
    <property type="entry name" value="Cysteine proteinases"/>
    <property type="match status" value="1"/>
</dbReference>
<accession>A0A9P4NY77</accession>